<reference evidence="3 4" key="1">
    <citation type="submission" date="2010-05" db="EMBL/GenBank/DDBJ databases">
        <title>The Genome Sequence of Thecamonas trahens ATCC 50062.</title>
        <authorList>
            <consortium name="The Broad Institute Genome Sequencing Platform"/>
            <person name="Russ C."/>
            <person name="Cuomo C."/>
            <person name="Shea T."/>
            <person name="Young S.K."/>
            <person name="Zeng Q."/>
            <person name="Koehrsen M."/>
            <person name="Haas B."/>
            <person name="Borodovsky M."/>
            <person name="Guigo R."/>
            <person name="Alvarado L."/>
            <person name="Berlin A."/>
            <person name="Bochicchio J."/>
            <person name="Borenstein D."/>
            <person name="Chapman S."/>
            <person name="Chen Z."/>
            <person name="Freedman E."/>
            <person name="Gellesch M."/>
            <person name="Goldberg J."/>
            <person name="Griggs A."/>
            <person name="Gujja S."/>
            <person name="Heilman E."/>
            <person name="Heiman D."/>
            <person name="Hepburn T."/>
            <person name="Howarth C."/>
            <person name="Jen D."/>
            <person name="Larson L."/>
            <person name="Mehta T."/>
            <person name="Park D."/>
            <person name="Pearson M."/>
            <person name="Roberts A."/>
            <person name="Saif S."/>
            <person name="Shenoy N."/>
            <person name="Sisk P."/>
            <person name="Stolte C."/>
            <person name="Sykes S."/>
            <person name="Thomson T."/>
            <person name="Walk T."/>
            <person name="White J."/>
            <person name="Yandava C."/>
            <person name="Burger G."/>
            <person name="Gray M.W."/>
            <person name="Holland P.W.H."/>
            <person name="King N."/>
            <person name="Lang F.B.F."/>
            <person name="Roger A.J."/>
            <person name="Ruiz-Trillo I."/>
            <person name="Lander E."/>
            <person name="Nusbaum C."/>
        </authorList>
    </citation>
    <scope>NUCLEOTIDE SEQUENCE [LARGE SCALE GENOMIC DNA]</scope>
    <source>
        <strain evidence="3 4">ATCC 50062</strain>
    </source>
</reference>
<feature type="coiled-coil region" evidence="1">
    <location>
        <begin position="612"/>
        <end position="688"/>
    </location>
</feature>
<name>A0A0L0DVX8_THETB</name>
<dbReference type="RefSeq" id="XP_013760849.1">
    <property type="nucleotide sequence ID" value="XM_013905395.1"/>
</dbReference>
<evidence type="ECO:0000313" key="3">
    <source>
        <dbReference type="EMBL" id="KNC56332.1"/>
    </source>
</evidence>
<feature type="coiled-coil region" evidence="1">
    <location>
        <begin position="527"/>
        <end position="561"/>
    </location>
</feature>
<dbReference type="EMBL" id="GL349441">
    <property type="protein sequence ID" value="KNC56332.1"/>
    <property type="molecule type" value="Genomic_DNA"/>
</dbReference>
<sequence>MNATLRKEHTALAAQLHSLRSAQHDPGEELATAQAAARTAEQRVEVLERLNGQLQKSKAKAQGDALELAAKLKEVTAKHMVVVKAHKETLAALDAYRGRAQADSAAALETIRSLEARCAEAEAARADAARAAQRAHADSSLASGESHALVSELRMQLADAQAQRDALRAELDDALRTIAVLEAARDDARDAADTAATARDAALVAASDADAKLRAAERQLDALRLAESHAAQADETSDAVEVQIAELRAQLGAAHRERDAAIERARVAKDAVARATARSDALRAELEQVSTDYTAATQDALDAEAETAEAHVEIAALRDALAAAESRASSVAQHIRSVESELSTQRVVSASFDADMVSSALNDSMHEREPDAELARMVALLKTELANLKAAAAATAQASPPPASPSASAGVRQQLADLRAMQNATAAKHAAALDEVKTAHAAARLADAATLSALRDQLNASQAEAEAARAKVSELHDQLVAQEASAAAKLAVVDAAANERIAAATARASKLAAELDSVRTAAIARQGQAAEASAAVADRELEALRKQITSVEAAKTELGAQLSSLTDHWTQLAGQYESSLANMKASHAAYEASAGAALASYKQALGDQKRKLAKGADELSQARNAYRALESKTVALELERDELAAALRVAEARGDASSQSLEVTPVQLAAMRSQVEDLADQLERATQLADSRKLQIADMRSQQTKLAALYEEQASALEHTQRLYKSQVDDALADAAALRAELESAQAVAAVAAGPPLSPVREERTDAKVHTDHLEAQLADARAMTARATAMYEAEHVALVRERSQRAEVVREFEARIAQLEAMVGTVVAKLRASLAADTPLIGQRARRKSARSKASKFGWRKQPEAALASEDEEQAF</sequence>
<protein>
    <submittedName>
        <fullName evidence="3">Uncharacterized protein</fullName>
    </submittedName>
</protein>
<dbReference type="Gene3D" id="1.10.287.1490">
    <property type="match status" value="1"/>
</dbReference>
<gene>
    <name evidence="3" type="ORF">AMSG_02302</name>
</gene>
<dbReference type="eggNOG" id="ENOG502SZY6">
    <property type="taxonomic scope" value="Eukaryota"/>
</dbReference>
<evidence type="ECO:0000313" key="4">
    <source>
        <dbReference type="Proteomes" id="UP000054408"/>
    </source>
</evidence>
<feature type="coiled-coil region" evidence="1">
    <location>
        <begin position="104"/>
        <end position="292"/>
    </location>
</feature>
<evidence type="ECO:0000256" key="2">
    <source>
        <dbReference type="SAM" id="MobiDB-lite"/>
    </source>
</evidence>
<feature type="coiled-coil region" evidence="1">
    <location>
        <begin position="451"/>
        <end position="485"/>
    </location>
</feature>
<accession>A0A0L0DVX8</accession>
<feature type="compositionally biased region" description="Basic residues" evidence="2">
    <location>
        <begin position="845"/>
        <end position="855"/>
    </location>
</feature>
<dbReference type="AlphaFoldDB" id="A0A0L0DVX8"/>
<dbReference type="Proteomes" id="UP000054408">
    <property type="component" value="Unassembled WGS sequence"/>
</dbReference>
<proteinExistence type="predicted"/>
<feature type="region of interest" description="Disordered" evidence="2">
    <location>
        <begin position="842"/>
        <end position="877"/>
    </location>
</feature>
<organism evidence="3 4">
    <name type="scientific">Thecamonas trahens ATCC 50062</name>
    <dbReference type="NCBI Taxonomy" id="461836"/>
    <lineage>
        <taxon>Eukaryota</taxon>
        <taxon>Apusozoa</taxon>
        <taxon>Apusomonadida</taxon>
        <taxon>Apusomonadidae</taxon>
        <taxon>Thecamonas</taxon>
    </lineage>
</organism>
<dbReference type="OMA" id="MHEREPD"/>
<dbReference type="STRING" id="461836.A0A0L0DVX8"/>
<feature type="coiled-coil region" evidence="1">
    <location>
        <begin position="30"/>
        <end position="57"/>
    </location>
</feature>
<keyword evidence="1" id="KW-0175">Coiled coil</keyword>
<dbReference type="GeneID" id="25561988"/>
<keyword evidence="4" id="KW-1185">Reference proteome</keyword>
<evidence type="ECO:0000256" key="1">
    <source>
        <dbReference type="SAM" id="Coils"/>
    </source>
</evidence>